<evidence type="ECO:0000313" key="1">
    <source>
        <dbReference type="EMBL" id="KAK7320987.1"/>
    </source>
</evidence>
<gene>
    <name evidence="1" type="ORF">VNO77_31005</name>
</gene>
<organism evidence="1 2">
    <name type="scientific">Canavalia gladiata</name>
    <name type="common">Sword bean</name>
    <name type="synonym">Dolichos gladiatus</name>
    <dbReference type="NCBI Taxonomy" id="3824"/>
    <lineage>
        <taxon>Eukaryota</taxon>
        <taxon>Viridiplantae</taxon>
        <taxon>Streptophyta</taxon>
        <taxon>Embryophyta</taxon>
        <taxon>Tracheophyta</taxon>
        <taxon>Spermatophyta</taxon>
        <taxon>Magnoliopsida</taxon>
        <taxon>eudicotyledons</taxon>
        <taxon>Gunneridae</taxon>
        <taxon>Pentapetalae</taxon>
        <taxon>rosids</taxon>
        <taxon>fabids</taxon>
        <taxon>Fabales</taxon>
        <taxon>Fabaceae</taxon>
        <taxon>Papilionoideae</taxon>
        <taxon>50 kb inversion clade</taxon>
        <taxon>NPAAA clade</taxon>
        <taxon>indigoferoid/millettioid clade</taxon>
        <taxon>Phaseoleae</taxon>
        <taxon>Canavalia</taxon>
    </lineage>
</organism>
<name>A0AAN9Q3U1_CANGL</name>
<protein>
    <submittedName>
        <fullName evidence="1">Uncharacterized protein</fullName>
    </submittedName>
</protein>
<reference evidence="1 2" key="1">
    <citation type="submission" date="2024-01" db="EMBL/GenBank/DDBJ databases">
        <title>The genomes of 5 underutilized Papilionoideae crops provide insights into root nodulation and disease resistanc.</title>
        <authorList>
            <person name="Jiang F."/>
        </authorList>
    </citation>
    <scope>NUCLEOTIDE SEQUENCE [LARGE SCALE GENOMIC DNA]</scope>
    <source>
        <strain evidence="1">LVBAO_FW01</strain>
        <tissue evidence="1">Leaves</tissue>
    </source>
</reference>
<proteinExistence type="predicted"/>
<dbReference type="EMBL" id="JAYMYQ010000007">
    <property type="protein sequence ID" value="KAK7320987.1"/>
    <property type="molecule type" value="Genomic_DNA"/>
</dbReference>
<accession>A0AAN9Q3U1</accession>
<evidence type="ECO:0000313" key="2">
    <source>
        <dbReference type="Proteomes" id="UP001367508"/>
    </source>
</evidence>
<comment type="caution">
    <text evidence="1">The sequence shown here is derived from an EMBL/GenBank/DDBJ whole genome shotgun (WGS) entry which is preliminary data.</text>
</comment>
<dbReference type="AlphaFoldDB" id="A0AAN9Q3U1"/>
<sequence length="131" mass="14940">MIIHTLPTCTTNPYLSNIQERSETVSLAGTDAPFPCHHWIHECVRLNSQHILDSIVNPLLKPLVLPRELRRSGLLRCERMGDRKLLDDIITLLRPNKRRLGVSICNIQGTQSLQRLGQPQGRECQADKNQE</sequence>
<keyword evidence="2" id="KW-1185">Reference proteome</keyword>
<dbReference type="Proteomes" id="UP001367508">
    <property type="component" value="Unassembled WGS sequence"/>
</dbReference>